<dbReference type="SUPFAM" id="SSF55681">
    <property type="entry name" value="Class II aaRS and biotin synthetases"/>
    <property type="match status" value="1"/>
</dbReference>
<dbReference type="OrthoDB" id="9807064at2"/>
<dbReference type="InterPro" id="IPR004408">
    <property type="entry name" value="Biotin_CoA_COase_ligase"/>
</dbReference>
<evidence type="ECO:0000313" key="4">
    <source>
        <dbReference type="Proteomes" id="UP000184048"/>
    </source>
</evidence>
<organism evidence="3 4">
    <name type="scientific">Flavisolibacter ginsengisoli DSM 18119</name>
    <dbReference type="NCBI Taxonomy" id="1121884"/>
    <lineage>
        <taxon>Bacteria</taxon>
        <taxon>Pseudomonadati</taxon>
        <taxon>Bacteroidota</taxon>
        <taxon>Chitinophagia</taxon>
        <taxon>Chitinophagales</taxon>
        <taxon>Chitinophagaceae</taxon>
        <taxon>Flavisolibacter</taxon>
    </lineage>
</organism>
<keyword evidence="4" id="KW-1185">Reference proteome</keyword>
<sequence>MSSLNPIGTPFIELHTVDSTNNYAMGLVHAGMAQHGTAVFAQEQTRGRGQRNKTWISEPGSNIALSVIFQPPAYSTSQLFMISKLVATATLNFFNSYTTTDTSIKWPNDIYWRDRKAGGILIENIIMGSEWKYTIAGIGLNINQTSFKGLKNKAVSLREITGNIFEPAALARELCIFLDIQFNKLLQDPAEISRQYQEHLFGYGKKVKLKQGSRIFEATVREVTDLGQLVVEHTLEERFEVGEVEWVL</sequence>
<dbReference type="InterPro" id="IPR004143">
    <property type="entry name" value="BPL_LPL_catalytic"/>
</dbReference>
<dbReference type="EMBL" id="FQUU01000015">
    <property type="protein sequence ID" value="SHF66915.1"/>
    <property type="molecule type" value="Genomic_DNA"/>
</dbReference>
<dbReference type="Proteomes" id="UP000184048">
    <property type="component" value="Unassembled WGS sequence"/>
</dbReference>
<proteinExistence type="predicted"/>
<dbReference type="GO" id="GO:0004077">
    <property type="term" value="F:biotin--[biotin carboxyl-carrier protein] ligase activity"/>
    <property type="evidence" value="ECO:0007669"/>
    <property type="project" value="InterPro"/>
</dbReference>
<dbReference type="AlphaFoldDB" id="A0A1M5DJ37"/>
<dbReference type="STRING" id="1121884.SAMN02745131_03246"/>
<evidence type="ECO:0000259" key="2">
    <source>
        <dbReference type="PROSITE" id="PS51733"/>
    </source>
</evidence>
<evidence type="ECO:0000313" key="3">
    <source>
        <dbReference type="EMBL" id="SHF66915.1"/>
    </source>
</evidence>
<dbReference type="NCBIfam" id="TIGR00121">
    <property type="entry name" value="birA_ligase"/>
    <property type="match status" value="1"/>
</dbReference>
<name>A0A1M5DJ37_9BACT</name>
<dbReference type="CDD" id="cd16442">
    <property type="entry name" value="BPL"/>
    <property type="match status" value="1"/>
</dbReference>
<dbReference type="GO" id="GO:0005737">
    <property type="term" value="C:cytoplasm"/>
    <property type="evidence" value="ECO:0007669"/>
    <property type="project" value="TreeGrafter"/>
</dbReference>
<accession>A0A1M5DJ37</accession>
<dbReference type="PANTHER" id="PTHR12835:SF5">
    <property type="entry name" value="BIOTIN--PROTEIN LIGASE"/>
    <property type="match status" value="1"/>
</dbReference>
<reference evidence="3 4" key="1">
    <citation type="submission" date="2016-11" db="EMBL/GenBank/DDBJ databases">
        <authorList>
            <person name="Jaros S."/>
            <person name="Januszkiewicz K."/>
            <person name="Wedrychowicz H."/>
        </authorList>
    </citation>
    <scope>NUCLEOTIDE SEQUENCE [LARGE SCALE GENOMIC DNA]</scope>
    <source>
        <strain evidence="3 4">DSM 18119</strain>
    </source>
</reference>
<dbReference type="PANTHER" id="PTHR12835">
    <property type="entry name" value="BIOTIN PROTEIN LIGASE"/>
    <property type="match status" value="1"/>
</dbReference>
<dbReference type="RefSeq" id="WP_072836389.1">
    <property type="nucleotide sequence ID" value="NZ_FQUU01000015.1"/>
</dbReference>
<protein>
    <submittedName>
        <fullName evidence="3">BirA family transcriptional regulator, biotin operon repressor / biotin-[acetyl-CoA-carboxylase] ligase</fullName>
    </submittedName>
</protein>
<dbReference type="PROSITE" id="PS51733">
    <property type="entry name" value="BPL_LPL_CATALYTIC"/>
    <property type="match status" value="1"/>
</dbReference>
<gene>
    <name evidence="3" type="ORF">SAMN02745131_03246</name>
</gene>
<feature type="domain" description="BPL/LPL catalytic" evidence="2">
    <location>
        <begin position="1"/>
        <end position="186"/>
    </location>
</feature>
<dbReference type="Pfam" id="PF03099">
    <property type="entry name" value="BPL_LplA_LipB"/>
    <property type="match status" value="1"/>
</dbReference>
<evidence type="ECO:0000256" key="1">
    <source>
        <dbReference type="ARBA" id="ARBA00022598"/>
    </source>
</evidence>
<dbReference type="Gene3D" id="3.30.930.10">
    <property type="entry name" value="Bira Bifunctional Protein, Domain 2"/>
    <property type="match status" value="1"/>
</dbReference>
<keyword evidence="1 3" id="KW-0436">Ligase</keyword>
<dbReference type="InterPro" id="IPR045864">
    <property type="entry name" value="aa-tRNA-synth_II/BPL/LPL"/>
</dbReference>